<sequence>MTITQYEYPVADKAGLAVSALVSDFIRDTQACVQWLNLTPGGPFPTDMVVKATGNPIGFPQLRRR</sequence>
<evidence type="ECO:0000313" key="1">
    <source>
        <dbReference type="EMBL" id="BBX04627.1"/>
    </source>
</evidence>
<dbReference type="EMBL" id="AP022560">
    <property type="protein sequence ID" value="BBX04627.1"/>
    <property type="molecule type" value="Genomic_DNA"/>
</dbReference>
<name>A0AAD1HFX0_9MYCO</name>
<keyword evidence="2" id="KW-1185">Reference proteome</keyword>
<protein>
    <submittedName>
        <fullName evidence="1">Uncharacterized protein</fullName>
    </submittedName>
</protein>
<reference evidence="1 2" key="1">
    <citation type="journal article" date="2019" name="Emerg. Microbes Infect.">
        <title>Comprehensive subspecies identification of 175 nontuberculous mycobacteria species based on 7547 genomic profiles.</title>
        <authorList>
            <person name="Matsumoto Y."/>
            <person name="Kinjo T."/>
            <person name="Motooka D."/>
            <person name="Nabeya D."/>
            <person name="Jung N."/>
            <person name="Uechi K."/>
            <person name="Horii T."/>
            <person name="Iida T."/>
            <person name="Fujita J."/>
            <person name="Nakamura S."/>
        </authorList>
    </citation>
    <scope>NUCLEOTIDE SEQUENCE [LARGE SCALE GENOMIC DNA]</scope>
    <source>
        <strain evidence="1 2">JCM 6375</strain>
    </source>
</reference>
<gene>
    <name evidence="1" type="ORF">MMOR_55630</name>
</gene>
<evidence type="ECO:0000313" key="2">
    <source>
        <dbReference type="Proteomes" id="UP000466681"/>
    </source>
</evidence>
<organism evidence="1 2">
    <name type="scientific">Mycolicibacterium moriokaense</name>
    <dbReference type="NCBI Taxonomy" id="39691"/>
    <lineage>
        <taxon>Bacteria</taxon>
        <taxon>Bacillati</taxon>
        <taxon>Actinomycetota</taxon>
        <taxon>Actinomycetes</taxon>
        <taxon>Mycobacteriales</taxon>
        <taxon>Mycobacteriaceae</taxon>
        <taxon>Mycolicibacterium</taxon>
    </lineage>
</organism>
<dbReference type="Proteomes" id="UP000466681">
    <property type="component" value="Chromosome"/>
</dbReference>
<dbReference type="KEGG" id="mmor:MMOR_55630"/>
<accession>A0AAD1HFX0</accession>
<dbReference type="AlphaFoldDB" id="A0AAD1HFX0"/>
<proteinExistence type="predicted"/>